<sequence>MTEATSGQESENGTVDIFSEAYATSLDAADPLSRFRSEFHIPTIADLRRPTLAKLPDEAPSEPCTYLCGNSLGLQPVRTASLVNTLLTQWRTKGVLCHFIEHSDSPLQPSLHVDDHAAKLMAPIVGARESEVAVMGTLTANLHLLMSSFYRPSRKGEGPWKIMLEGKAFPSDHFAVESQISHHGLNPTEAMILLEPADEKYPILPTKQILDTIDEHADELALILLPGIQFYTGQYFDIPLITKHAHSKGILIGWDLAHAAGNVDIQLHEWDVDFACWCTYKYLNAGPGAIGGIFVNEKYGRVEMDKETGQRYWPRLTGWWGDDKSGRFQMTNKFVPRPGAAGYQLSNPSALDITALIASLQVFDETSMRELRQRSLRLTAYLEKLLEEVAQRKPNQFDIITPRNPEERGAQLSIRLAPGLLDHVLEHLENNGVVIDERKPDVIRVAPAPLYNSFADVFRFGLVLEKALGTTAVAGDRLANIPQGLAAV</sequence>
<evidence type="ECO:0000313" key="7">
    <source>
        <dbReference type="EMBL" id="KAJ9607778.1"/>
    </source>
</evidence>
<dbReference type="InterPro" id="IPR015422">
    <property type="entry name" value="PyrdxlP-dep_Trfase_small"/>
</dbReference>
<keyword evidence="3 4" id="KW-0663">Pyridoxal phosphate</keyword>
<dbReference type="Proteomes" id="UP001172673">
    <property type="component" value="Unassembled WGS sequence"/>
</dbReference>
<dbReference type="PIRSF" id="PIRSF038800">
    <property type="entry name" value="KYNU"/>
    <property type="match status" value="1"/>
</dbReference>
<dbReference type="EMBL" id="JAPDRK010000011">
    <property type="protein sequence ID" value="KAJ9607778.1"/>
    <property type="molecule type" value="Genomic_DNA"/>
</dbReference>
<comment type="catalytic activity">
    <reaction evidence="4 5">
        <text>L-kynurenine + H2O = anthranilate + L-alanine + H(+)</text>
        <dbReference type="Rhea" id="RHEA:16813"/>
        <dbReference type="ChEBI" id="CHEBI:15377"/>
        <dbReference type="ChEBI" id="CHEBI:15378"/>
        <dbReference type="ChEBI" id="CHEBI:16567"/>
        <dbReference type="ChEBI" id="CHEBI:57959"/>
        <dbReference type="ChEBI" id="CHEBI:57972"/>
        <dbReference type="EC" id="3.7.1.3"/>
    </reaction>
</comment>
<dbReference type="HAMAP" id="MF_01970">
    <property type="entry name" value="Kynureninase"/>
    <property type="match status" value="1"/>
</dbReference>
<dbReference type="GO" id="GO:0005737">
    <property type="term" value="C:cytoplasm"/>
    <property type="evidence" value="ECO:0007669"/>
    <property type="project" value="UniProtKB-SubCell"/>
</dbReference>
<evidence type="ECO:0000256" key="2">
    <source>
        <dbReference type="ARBA" id="ARBA00022801"/>
    </source>
</evidence>
<feature type="binding site" evidence="4">
    <location>
        <position position="347"/>
    </location>
    <ligand>
        <name>pyridoxal 5'-phosphate</name>
        <dbReference type="ChEBI" id="CHEBI:597326"/>
    </ligand>
</feature>
<proteinExistence type="inferred from homology"/>
<keyword evidence="2 4" id="KW-0378">Hydrolase</keyword>
<dbReference type="Pfam" id="PF00266">
    <property type="entry name" value="Aminotran_5"/>
    <property type="match status" value="1"/>
</dbReference>
<dbReference type="InterPro" id="IPR000192">
    <property type="entry name" value="Aminotrans_V_dom"/>
</dbReference>
<dbReference type="InterPro" id="IPR015424">
    <property type="entry name" value="PyrdxlP-dep_Trfase"/>
</dbReference>
<evidence type="ECO:0000256" key="5">
    <source>
        <dbReference type="PIRNR" id="PIRNR038800"/>
    </source>
</evidence>
<comment type="cofactor">
    <cofactor evidence="4 5">
        <name>pyridoxal 5'-phosphate</name>
        <dbReference type="ChEBI" id="CHEBI:597326"/>
    </cofactor>
</comment>
<dbReference type="Pfam" id="PF22580">
    <property type="entry name" value="KYNU_C"/>
    <property type="match status" value="1"/>
</dbReference>
<gene>
    <name evidence="7" type="primary">BNA5_1</name>
    <name evidence="4" type="synonym">BNA5</name>
    <name evidence="7" type="ORF">H2200_007856</name>
</gene>
<feature type="binding site" evidence="4">
    <location>
        <position position="280"/>
    </location>
    <ligand>
        <name>pyridoxal 5'-phosphate</name>
        <dbReference type="ChEBI" id="CHEBI:597326"/>
    </ligand>
</feature>
<dbReference type="GO" id="GO:0019441">
    <property type="term" value="P:L-tryptophan catabolic process to kynurenine"/>
    <property type="evidence" value="ECO:0007669"/>
    <property type="project" value="TreeGrafter"/>
</dbReference>
<dbReference type="AlphaFoldDB" id="A0AA38X721"/>
<comment type="caution">
    <text evidence="7">The sequence shown here is derived from an EMBL/GenBank/DDBJ whole genome shotgun (WGS) entry which is preliminary data.</text>
</comment>
<dbReference type="InterPro" id="IPR010111">
    <property type="entry name" value="Kynureninase"/>
</dbReference>
<dbReference type="GO" id="GO:0030429">
    <property type="term" value="F:kynureninase activity"/>
    <property type="evidence" value="ECO:0007669"/>
    <property type="project" value="UniProtKB-UniRule"/>
</dbReference>
<protein>
    <recommendedName>
        <fullName evidence="4 5">Kynureninase</fullName>
        <ecNumber evidence="4 5">3.7.1.3</ecNumber>
    </recommendedName>
    <alternativeName>
        <fullName evidence="4">Biosynthesis of nicotinic acid protein 5</fullName>
    </alternativeName>
    <alternativeName>
        <fullName evidence="4">L-kynurenine hydrolase</fullName>
    </alternativeName>
</protein>
<dbReference type="GO" id="GO:0034354">
    <property type="term" value="P:'de novo' NAD+ biosynthetic process from L-tryptophan"/>
    <property type="evidence" value="ECO:0007669"/>
    <property type="project" value="UniProtKB-UniRule"/>
</dbReference>
<evidence type="ECO:0000256" key="1">
    <source>
        <dbReference type="ARBA" id="ARBA00022642"/>
    </source>
</evidence>
<feature type="binding site" evidence="4">
    <location>
        <position position="319"/>
    </location>
    <ligand>
        <name>pyridoxal 5'-phosphate</name>
        <dbReference type="ChEBI" id="CHEBI:597326"/>
    </ligand>
</feature>
<feature type="domain" description="Aminotransferase class V" evidence="6">
    <location>
        <begin position="218"/>
        <end position="298"/>
    </location>
</feature>
<dbReference type="NCBIfam" id="TIGR01814">
    <property type="entry name" value="kynureninase"/>
    <property type="match status" value="1"/>
</dbReference>
<comment type="function">
    <text evidence="4 5">Catalyzes the cleavage of L-kynurenine (L-Kyn) and L-3-hydroxykynurenine (L-3OHKyn) into anthranilic acid (AA) and 3-hydroxyanthranilic acid (3-OHAA), respectively.</text>
</comment>
<dbReference type="GO" id="GO:0030170">
    <property type="term" value="F:pyridoxal phosphate binding"/>
    <property type="evidence" value="ECO:0007669"/>
    <property type="project" value="UniProtKB-UniRule"/>
</dbReference>
<comment type="catalytic activity">
    <reaction evidence="5">
        <text>3-hydroxy-L-kynurenine + H2O = 3-hydroxyanthranilate + L-alanine + H(+)</text>
        <dbReference type="Rhea" id="RHEA:25143"/>
        <dbReference type="ChEBI" id="CHEBI:15377"/>
        <dbReference type="ChEBI" id="CHEBI:15378"/>
        <dbReference type="ChEBI" id="CHEBI:36559"/>
        <dbReference type="ChEBI" id="CHEBI:57972"/>
        <dbReference type="ChEBI" id="CHEBI:58125"/>
        <dbReference type="EC" id="3.7.1.3"/>
    </reaction>
</comment>
<name>A0AA38X721_9EURO</name>
<organism evidence="7 8">
    <name type="scientific">Cladophialophora chaetospira</name>
    <dbReference type="NCBI Taxonomy" id="386627"/>
    <lineage>
        <taxon>Eukaryota</taxon>
        <taxon>Fungi</taxon>
        <taxon>Dikarya</taxon>
        <taxon>Ascomycota</taxon>
        <taxon>Pezizomycotina</taxon>
        <taxon>Eurotiomycetes</taxon>
        <taxon>Chaetothyriomycetidae</taxon>
        <taxon>Chaetothyriales</taxon>
        <taxon>Herpotrichiellaceae</taxon>
        <taxon>Cladophialophora</taxon>
    </lineage>
</organism>
<feature type="binding site" evidence="4">
    <location>
        <position position="258"/>
    </location>
    <ligand>
        <name>pyridoxal 5'-phosphate</name>
        <dbReference type="ChEBI" id="CHEBI:597326"/>
    </ligand>
</feature>
<reference evidence="7" key="1">
    <citation type="submission" date="2022-10" db="EMBL/GenBank/DDBJ databases">
        <title>Culturing micro-colonial fungi from biological soil crusts in the Mojave desert and describing Neophaeococcomyces mojavensis, and introducing the new genera and species Taxawa tesnikishii.</title>
        <authorList>
            <person name="Kurbessoian T."/>
            <person name="Stajich J.E."/>
        </authorList>
    </citation>
    <scope>NUCLEOTIDE SEQUENCE</scope>
    <source>
        <strain evidence="7">TK_41</strain>
    </source>
</reference>
<feature type="binding site" evidence="4">
    <location>
        <position position="139"/>
    </location>
    <ligand>
        <name>pyridoxal 5'-phosphate</name>
        <dbReference type="ChEBI" id="CHEBI:597326"/>
    </ligand>
</feature>
<comment type="subcellular location">
    <subcellularLocation>
        <location evidence="4 5">Cytoplasm</location>
    </subcellularLocation>
</comment>
<dbReference type="SUPFAM" id="SSF53383">
    <property type="entry name" value="PLP-dependent transferases"/>
    <property type="match status" value="1"/>
</dbReference>
<feature type="binding site" evidence="4">
    <location>
        <begin position="169"/>
        <end position="172"/>
    </location>
    <ligand>
        <name>pyridoxal 5'-phosphate</name>
        <dbReference type="ChEBI" id="CHEBI:597326"/>
    </ligand>
</feature>
<evidence type="ECO:0000256" key="4">
    <source>
        <dbReference type="HAMAP-Rule" id="MF_03017"/>
    </source>
</evidence>
<dbReference type="PANTHER" id="PTHR14084:SF0">
    <property type="entry name" value="KYNURENINASE"/>
    <property type="match status" value="1"/>
</dbReference>
<dbReference type="Gene3D" id="3.90.1150.10">
    <property type="entry name" value="Aspartate Aminotransferase, domain 1"/>
    <property type="match status" value="1"/>
</dbReference>
<dbReference type="EC" id="3.7.1.3" evidence="4 5"/>
<dbReference type="PANTHER" id="PTHR14084">
    <property type="entry name" value="KYNURENINASE"/>
    <property type="match status" value="1"/>
</dbReference>
<dbReference type="Gene3D" id="3.40.640.10">
    <property type="entry name" value="Type I PLP-dependent aspartate aminotransferase-like (Major domain)"/>
    <property type="match status" value="1"/>
</dbReference>
<keyword evidence="8" id="KW-1185">Reference proteome</keyword>
<comment type="caution">
    <text evidence="4">Lacks conserved residue(s) required for the propagation of feature annotation.</text>
</comment>
<evidence type="ECO:0000313" key="8">
    <source>
        <dbReference type="Proteomes" id="UP001172673"/>
    </source>
</evidence>
<feature type="modified residue" description="N6-(pyridoxal phosphate)lysine" evidence="4">
    <location>
        <position position="281"/>
    </location>
</feature>
<comment type="pathway">
    <text evidence="4 5">Cofactor biosynthesis; NAD(+) biosynthesis; quinolinate from L-kynurenine: step 2/3.</text>
</comment>
<keyword evidence="1 4" id="KW-0662">Pyridine nucleotide biosynthesis</keyword>
<dbReference type="GO" id="GO:0019805">
    <property type="term" value="P:quinolinate biosynthetic process"/>
    <property type="evidence" value="ECO:0007669"/>
    <property type="project" value="UniProtKB-UniRule"/>
</dbReference>
<keyword evidence="4 5" id="KW-0963">Cytoplasm</keyword>
<comment type="similarity">
    <text evidence="4 5">Belongs to the kynureninase family.</text>
</comment>
<accession>A0AA38X721</accession>
<dbReference type="FunFam" id="3.40.640.10:FF:000031">
    <property type="entry name" value="Kynureninase"/>
    <property type="match status" value="1"/>
</dbReference>
<comment type="subunit">
    <text evidence="4 5">Homodimer.</text>
</comment>
<evidence type="ECO:0000256" key="3">
    <source>
        <dbReference type="ARBA" id="ARBA00022898"/>
    </source>
</evidence>
<dbReference type="InterPro" id="IPR015421">
    <property type="entry name" value="PyrdxlP-dep_Trfase_major"/>
</dbReference>
<evidence type="ECO:0000259" key="6">
    <source>
        <dbReference type="Pfam" id="PF00266"/>
    </source>
</evidence>
<feature type="binding site" evidence="4">
    <location>
        <position position="138"/>
    </location>
    <ligand>
        <name>pyridoxal 5'-phosphate</name>
        <dbReference type="ChEBI" id="CHEBI:597326"/>
    </ligand>
</feature>
<dbReference type="GO" id="GO:0097053">
    <property type="term" value="P:L-kynurenine catabolic process"/>
    <property type="evidence" value="ECO:0007669"/>
    <property type="project" value="UniProtKB-UniRule"/>
</dbReference>
<dbReference type="GO" id="GO:0043420">
    <property type="term" value="P:anthranilate metabolic process"/>
    <property type="evidence" value="ECO:0007669"/>
    <property type="project" value="UniProtKB-UniRule"/>
</dbReference>
<comment type="pathway">
    <text evidence="4 5">Amino-acid degradation; L-kynurenine degradation; L-alanine and anthranilate from L-kynurenine: step 1/1.</text>
</comment>
<feature type="binding site" evidence="4">
    <location>
        <position position="255"/>
    </location>
    <ligand>
        <name>pyridoxal 5'-phosphate</name>
        <dbReference type="ChEBI" id="CHEBI:597326"/>
    </ligand>
</feature>